<dbReference type="InterPro" id="IPR006343">
    <property type="entry name" value="DnaB/C_C"/>
</dbReference>
<gene>
    <name evidence="4" type="ORF">GO793_12110</name>
</gene>
<dbReference type="Proteomes" id="UP000433366">
    <property type="component" value="Unassembled WGS sequence"/>
</dbReference>
<feature type="domain" description="DnaB/C C-terminal" evidence="3">
    <location>
        <begin position="1"/>
        <end position="52"/>
    </location>
</feature>
<sequence length="132" mass="15509">IEREKMSFGVINILLQFVMLKEDMKLPKAYILEIASNWKKKGIKTAKEAYNYAKKVNQPKNEGSSGNYQKRGSYYGQRNRISKEKTPKWLENRDKPSEEDSAKDNSVDDQQLEQDRQAFLDKLSKKWEEDSQ</sequence>
<dbReference type="AlphaFoldDB" id="A0A6B0BQM3"/>
<feature type="non-terminal residue" evidence="4">
    <location>
        <position position="1"/>
    </location>
</feature>
<feature type="compositionally biased region" description="Basic and acidic residues" evidence="2">
    <location>
        <begin position="81"/>
        <end position="106"/>
    </location>
</feature>
<feature type="compositionally biased region" description="Polar residues" evidence="2">
    <location>
        <begin position="58"/>
        <end position="70"/>
    </location>
</feature>
<keyword evidence="4" id="KW-0347">Helicase</keyword>
<comment type="similarity">
    <text evidence="1">Belongs to the DnaB/DnaD family.</text>
</comment>
<keyword evidence="4" id="KW-0067">ATP-binding</keyword>
<evidence type="ECO:0000313" key="5">
    <source>
        <dbReference type="Proteomes" id="UP000433366"/>
    </source>
</evidence>
<keyword evidence="4" id="KW-0547">Nucleotide-binding</keyword>
<evidence type="ECO:0000256" key="2">
    <source>
        <dbReference type="SAM" id="MobiDB-lite"/>
    </source>
</evidence>
<organism evidence="4 5">
    <name type="scientific">Staphylococcus aureus</name>
    <dbReference type="NCBI Taxonomy" id="1280"/>
    <lineage>
        <taxon>Bacteria</taxon>
        <taxon>Bacillati</taxon>
        <taxon>Bacillota</taxon>
        <taxon>Bacilli</taxon>
        <taxon>Bacillales</taxon>
        <taxon>Staphylococcaceae</taxon>
        <taxon>Staphylococcus</taxon>
    </lineage>
</organism>
<keyword evidence="4" id="KW-0378">Hydrolase</keyword>
<dbReference type="GO" id="GO:0004386">
    <property type="term" value="F:helicase activity"/>
    <property type="evidence" value="ECO:0007669"/>
    <property type="project" value="UniProtKB-KW"/>
</dbReference>
<name>A0A6B0BQM3_STAAU</name>
<proteinExistence type="inferred from homology"/>
<dbReference type="EMBL" id="WPRH01000631">
    <property type="protein sequence ID" value="MVI56596.1"/>
    <property type="molecule type" value="Genomic_DNA"/>
</dbReference>
<evidence type="ECO:0000256" key="1">
    <source>
        <dbReference type="ARBA" id="ARBA00093462"/>
    </source>
</evidence>
<dbReference type="Pfam" id="PF07261">
    <property type="entry name" value="DnaB_2"/>
    <property type="match status" value="1"/>
</dbReference>
<comment type="caution">
    <text evidence="4">The sequence shown here is derived from an EMBL/GenBank/DDBJ whole genome shotgun (WGS) entry which is preliminary data.</text>
</comment>
<evidence type="ECO:0000313" key="4">
    <source>
        <dbReference type="EMBL" id="MVI56596.1"/>
    </source>
</evidence>
<accession>A0A6B0BQM3</accession>
<feature type="region of interest" description="Disordered" evidence="2">
    <location>
        <begin position="55"/>
        <end position="115"/>
    </location>
</feature>
<protein>
    <submittedName>
        <fullName evidence="4">Helicase DnaB</fullName>
    </submittedName>
</protein>
<evidence type="ECO:0000259" key="3">
    <source>
        <dbReference type="Pfam" id="PF07261"/>
    </source>
</evidence>
<reference evidence="4 5" key="1">
    <citation type="submission" date="2019-11" db="EMBL/GenBank/DDBJ databases">
        <title>Implementation of targeted gown and glove precautions to prevent Staphylococcus aureus acquisition in community-based nursing homes.</title>
        <authorList>
            <person name="Stine O.C."/>
        </authorList>
    </citation>
    <scope>NUCLEOTIDE SEQUENCE [LARGE SCALE GENOMIC DNA]</scope>
    <source>
        <strain evidence="4 5">S_4031.LGMP.AI</strain>
    </source>
</reference>